<dbReference type="AlphaFoldDB" id="A0A2G8K7A7"/>
<keyword evidence="3" id="KW-0695">RNA-directed DNA polymerase</keyword>
<keyword evidence="4" id="KW-1185">Reference proteome</keyword>
<evidence type="ECO:0000313" key="3">
    <source>
        <dbReference type="EMBL" id="PIK43897.1"/>
    </source>
</evidence>
<gene>
    <name evidence="3" type="ORF">BSL78_19227</name>
</gene>
<dbReference type="OrthoDB" id="6156484at2759"/>
<feature type="compositionally biased region" description="Basic residues" evidence="1">
    <location>
        <begin position="15"/>
        <end position="25"/>
    </location>
</feature>
<dbReference type="Pfam" id="PF00078">
    <property type="entry name" value="RVT_1"/>
    <property type="match status" value="1"/>
</dbReference>
<dbReference type="STRING" id="307972.A0A2G8K7A7"/>
<evidence type="ECO:0000313" key="4">
    <source>
        <dbReference type="Proteomes" id="UP000230750"/>
    </source>
</evidence>
<feature type="region of interest" description="Disordered" evidence="1">
    <location>
        <begin position="1"/>
        <end position="25"/>
    </location>
</feature>
<dbReference type="InterPro" id="IPR000477">
    <property type="entry name" value="RT_dom"/>
</dbReference>
<dbReference type="Gene3D" id="1.25.40.10">
    <property type="entry name" value="Tetratricopeptide repeat domain"/>
    <property type="match status" value="1"/>
</dbReference>
<sequence length="409" mass="46609">MGIKRPVNETPVRRGAPKGRRKKRVPKHLAGLMGEANLCFARGEIDSAATMCLEIVRQSPRSPEPYQLLSLLYEEKGEPDRSLQAFAIISGALREVQKELKRVIAQEKAAYRDKIEKLFTDNNMKRVWEGICLMSGYSNNSSSRHIPEMSHDYANDLNHFYNRFDQQDFTDEYSKLQTLLTNYTCDVVVSEGDVSRQFSRLNPSKAAGPDNVQPKVLKHCAIELAHIFTVIYNLSFKTGEVPYLWKQSSIIPVPKCSVISRMNDLRPIALTAVPMKVCERLFLNRFNPLVAPFLDPLQFAYKASRSCEDAILLLLQCLYSHLEHHGNSARVMFFDFSSAFNTIQPHNLATKLINMGIPHGFIHWIVKYLTNRTQFVKLGPNCRSNIIYLQHRSAARHSSSSVSFHLVHV</sequence>
<dbReference type="InterPro" id="IPR011990">
    <property type="entry name" value="TPR-like_helical_dom_sf"/>
</dbReference>
<comment type="caution">
    <text evidence="3">The sequence shown here is derived from an EMBL/GenBank/DDBJ whole genome shotgun (WGS) entry which is preliminary data.</text>
</comment>
<dbReference type="PANTHER" id="PTHR47510:SF3">
    <property type="entry name" value="ENDO_EXONUCLEASE_PHOSPHATASE DOMAIN-CONTAINING PROTEIN"/>
    <property type="match status" value="1"/>
</dbReference>
<organism evidence="3 4">
    <name type="scientific">Stichopus japonicus</name>
    <name type="common">Sea cucumber</name>
    <dbReference type="NCBI Taxonomy" id="307972"/>
    <lineage>
        <taxon>Eukaryota</taxon>
        <taxon>Metazoa</taxon>
        <taxon>Echinodermata</taxon>
        <taxon>Eleutherozoa</taxon>
        <taxon>Echinozoa</taxon>
        <taxon>Holothuroidea</taxon>
        <taxon>Aspidochirotacea</taxon>
        <taxon>Aspidochirotida</taxon>
        <taxon>Stichopodidae</taxon>
        <taxon>Apostichopus</taxon>
    </lineage>
</organism>
<evidence type="ECO:0000259" key="2">
    <source>
        <dbReference type="Pfam" id="PF00078"/>
    </source>
</evidence>
<dbReference type="Proteomes" id="UP000230750">
    <property type="component" value="Unassembled WGS sequence"/>
</dbReference>
<feature type="domain" description="Reverse transcriptase" evidence="2">
    <location>
        <begin position="256"/>
        <end position="374"/>
    </location>
</feature>
<protein>
    <submittedName>
        <fullName evidence="3">Putative RNA-directed DNA polymerase from mobile element jockey-like</fullName>
    </submittedName>
</protein>
<dbReference type="SUPFAM" id="SSF48452">
    <property type="entry name" value="TPR-like"/>
    <property type="match status" value="1"/>
</dbReference>
<name>A0A2G8K7A7_STIJA</name>
<dbReference type="EMBL" id="MRZV01000815">
    <property type="protein sequence ID" value="PIK43897.1"/>
    <property type="molecule type" value="Genomic_DNA"/>
</dbReference>
<accession>A0A2G8K7A7</accession>
<dbReference type="GO" id="GO:0003964">
    <property type="term" value="F:RNA-directed DNA polymerase activity"/>
    <property type="evidence" value="ECO:0007669"/>
    <property type="project" value="UniProtKB-KW"/>
</dbReference>
<dbReference type="PANTHER" id="PTHR47510">
    <property type="entry name" value="REVERSE TRANSCRIPTASE DOMAIN-CONTAINING PROTEIN"/>
    <property type="match status" value="1"/>
</dbReference>
<proteinExistence type="predicted"/>
<dbReference type="InterPro" id="IPR043502">
    <property type="entry name" value="DNA/RNA_pol_sf"/>
</dbReference>
<keyword evidence="3" id="KW-0808">Transferase</keyword>
<evidence type="ECO:0000256" key="1">
    <source>
        <dbReference type="SAM" id="MobiDB-lite"/>
    </source>
</evidence>
<dbReference type="SUPFAM" id="SSF56672">
    <property type="entry name" value="DNA/RNA polymerases"/>
    <property type="match status" value="1"/>
</dbReference>
<reference evidence="3 4" key="1">
    <citation type="journal article" date="2017" name="PLoS Biol.">
        <title>The sea cucumber genome provides insights into morphological evolution and visceral regeneration.</title>
        <authorList>
            <person name="Zhang X."/>
            <person name="Sun L."/>
            <person name="Yuan J."/>
            <person name="Sun Y."/>
            <person name="Gao Y."/>
            <person name="Zhang L."/>
            <person name="Li S."/>
            <person name="Dai H."/>
            <person name="Hamel J.F."/>
            <person name="Liu C."/>
            <person name="Yu Y."/>
            <person name="Liu S."/>
            <person name="Lin W."/>
            <person name="Guo K."/>
            <person name="Jin S."/>
            <person name="Xu P."/>
            <person name="Storey K.B."/>
            <person name="Huan P."/>
            <person name="Zhang T."/>
            <person name="Zhou Y."/>
            <person name="Zhang J."/>
            <person name="Lin C."/>
            <person name="Li X."/>
            <person name="Xing L."/>
            <person name="Huo D."/>
            <person name="Sun M."/>
            <person name="Wang L."/>
            <person name="Mercier A."/>
            <person name="Li F."/>
            <person name="Yang H."/>
            <person name="Xiang J."/>
        </authorList>
    </citation>
    <scope>NUCLEOTIDE SEQUENCE [LARGE SCALE GENOMIC DNA]</scope>
    <source>
        <strain evidence="3">Shaxun</strain>
        <tissue evidence="3">Muscle</tissue>
    </source>
</reference>
<keyword evidence="3" id="KW-0548">Nucleotidyltransferase</keyword>